<feature type="transmembrane region" description="Helical" evidence="5">
    <location>
        <begin position="111"/>
        <end position="144"/>
    </location>
</feature>
<dbReference type="InterPro" id="IPR007382">
    <property type="entry name" value="UPF0756_TM"/>
</dbReference>
<feature type="transmembrane region" description="Helical" evidence="5">
    <location>
        <begin position="50"/>
        <end position="72"/>
    </location>
</feature>
<evidence type="ECO:0000256" key="2">
    <source>
        <dbReference type="ARBA" id="ARBA00022692"/>
    </source>
</evidence>
<dbReference type="KEGG" id="sgbi:P3F81_11325"/>
<dbReference type="Proteomes" id="UP001243623">
    <property type="component" value="Chromosome"/>
</dbReference>
<keyword evidence="7" id="KW-1185">Reference proteome</keyword>
<keyword evidence="3 5" id="KW-1133">Transmembrane helix</keyword>
<comment type="caution">
    <text evidence="5">Lacks conserved residue(s) required for the propagation of feature annotation.</text>
</comment>
<sequence>MNLDYLPLLIILALGVIGHNNSVAIAATVLMLIKLLGFNDWFPILEKHGLNVGIIVLTIGILAPIASGKINMGIMLDTFKTPTGIVAIAMGVFVAWAGGLGIPLLKTSPEIVSSLVIGTIAGVFFCNGIPVGPLIAAGLVYIVLSVGKLFQ</sequence>
<protein>
    <recommendedName>
        <fullName evidence="5">UPF0756 membrane protein P3F81_11325</fullName>
    </recommendedName>
</protein>
<feature type="transmembrane region" description="Helical" evidence="5">
    <location>
        <begin position="84"/>
        <end position="105"/>
    </location>
</feature>
<keyword evidence="2 5" id="KW-0812">Transmembrane</keyword>
<evidence type="ECO:0000256" key="4">
    <source>
        <dbReference type="ARBA" id="ARBA00023136"/>
    </source>
</evidence>
<comment type="similarity">
    <text evidence="5">Belongs to the UPF0756 family.</text>
</comment>
<accession>A0A9Y2AIH3</accession>
<proteinExistence type="inferred from homology"/>
<organism evidence="6 7">
    <name type="scientific">Selenobaculum gibii</name>
    <dbReference type="NCBI Taxonomy" id="3054208"/>
    <lineage>
        <taxon>Bacteria</taxon>
        <taxon>Bacillati</taxon>
        <taxon>Bacillota</taxon>
        <taxon>Negativicutes</taxon>
        <taxon>Selenomonadales</taxon>
        <taxon>Selenomonadaceae</taxon>
        <taxon>Selenobaculum</taxon>
    </lineage>
</organism>
<dbReference type="PANTHER" id="PTHR38452">
    <property type="entry name" value="UPF0756 MEMBRANE PROTEIN YEAL"/>
    <property type="match status" value="1"/>
</dbReference>
<comment type="subcellular location">
    <subcellularLocation>
        <location evidence="5">Cell membrane</location>
        <topology evidence="5">Multi-pass membrane protein</topology>
    </subcellularLocation>
</comment>
<evidence type="ECO:0000256" key="5">
    <source>
        <dbReference type="HAMAP-Rule" id="MF_01874"/>
    </source>
</evidence>
<dbReference type="GO" id="GO:0005886">
    <property type="term" value="C:plasma membrane"/>
    <property type="evidence" value="ECO:0007669"/>
    <property type="project" value="UniProtKB-SubCell"/>
</dbReference>
<keyword evidence="1 5" id="KW-1003">Cell membrane</keyword>
<dbReference type="Pfam" id="PF04284">
    <property type="entry name" value="DUF441"/>
    <property type="match status" value="1"/>
</dbReference>
<evidence type="ECO:0000256" key="3">
    <source>
        <dbReference type="ARBA" id="ARBA00022989"/>
    </source>
</evidence>
<dbReference type="PANTHER" id="PTHR38452:SF1">
    <property type="entry name" value="UPF0756 MEMBRANE PROTEIN YEAL"/>
    <property type="match status" value="1"/>
</dbReference>
<dbReference type="EMBL" id="CP120678">
    <property type="protein sequence ID" value="WIW70462.1"/>
    <property type="molecule type" value="Genomic_DNA"/>
</dbReference>
<evidence type="ECO:0000313" key="7">
    <source>
        <dbReference type="Proteomes" id="UP001243623"/>
    </source>
</evidence>
<dbReference type="AlphaFoldDB" id="A0A9Y2AIH3"/>
<keyword evidence="4 5" id="KW-0472">Membrane</keyword>
<evidence type="ECO:0000256" key="1">
    <source>
        <dbReference type="ARBA" id="ARBA00022475"/>
    </source>
</evidence>
<dbReference type="HAMAP" id="MF_01874">
    <property type="entry name" value="UPF0756"/>
    <property type="match status" value="1"/>
</dbReference>
<evidence type="ECO:0000313" key="6">
    <source>
        <dbReference type="EMBL" id="WIW70462.1"/>
    </source>
</evidence>
<gene>
    <name evidence="6" type="ORF">P3F81_11325</name>
</gene>
<dbReference type="RefSeq" id="WP_147669667.1">
    <property type="nucleotide sequence ID" value="NZ_CP120678.1"/>
</dbReference>
<reference evidence="6" key="1">
    <citation type="submission" date="2023-03" db="EMBL/GenBank/DDBJ databases">
        <title>Selenobaculum gbiensis gen. nov. sp. nov., a new bacterium isolated from the gut microbiota of IBD patient.</title>
        <authorList>
            <person name="Yeo S."/>
            <person name="Park H."/>
            <person name="Huh C.S."/>
        </authorList>
    </citation>
    <scope>NUCLEOTIDE SEQUENCE</scope>
    <source>
        <strain evidence="6">ICN-92133</strain>
    </source>
</reference>
<name>A0A9Y2AIH3_9FIRM</name>